<evidence type="ECO:0000256" key="2">
    <source>
        <dbReference type="SAM" id="SignalP"/>
    </source>
</evidence>
<proteinExistence type="predicted"/>
<organism evidence="3 4">
    <name type="scientific">Inquilinus limosus</name>
    <dbReference type="NCBI Taxonomy" id="171674"/>
    <lineage>
        <taxon>Bacteria</taxon>
        <taxon>Pseudomonadati</taxon>
        <taxon>Pseudomonadota</taxon>
        <taxon>Alphaproteobacteria</taxon>
        <taxon>Rhodospirillales</taxon>
        <taxon>Rhodospirillaceae</taxon>
        <taxon>Inquilinus</taxon>
    </lineage>
</organism>
<evidence type="ECO:0000313" key="4">
    <source>
        <dbReference type="Proteomes" id="UP000700706"/>
    </source>
</evidence>
<gene>
    <name evidence="3" type="ORF">JF625_05885</name>
</gene>
<dbReference type="EMBL" id="JAEKLZ010000128">
    <property type="protein sequence ID" value="MBW8724673.1"/>
    <property type="molecule type" value="Genomic_DNA"/>
</dbReference>
<feature type="chain" id="PRO_5037222985" evidence="2">
    <location>
        <begin position="21"/>
        <end position="197"/>
    </location>
</feature>
<dbReference type="Proteomes" id="UP000700706">
    <property type="component" value="Unassembled WGS sequence"/>
</dbReference>
<evidence type="ECO:0000313" key="3">
    <source>
        <dbReference type="EMBL" id="MBW8724673.1"/>
    </source>
</evidence>
<accession>A0A952KCA7</accession>
<keyword evidence="2" id="KW-0732">Signal</keyword>
<comment type="caution">
    <text evidence="3">The sequence shown here is derived from an EMBL/GenBank/DDBJ whole genome shotgun (WGS) entry which is preliminary data.</text>
</comment>
<feature type="region of interest" description="Disordered" evidence="1">
    <location>
        <begin position="173"/>
        <end position="197"/>
    </location>
</feature>
<dbReference type="AlphaFoldDB" id="A0A952KCA7"/>
<name>A0A952KCA7_9PROT</name>
<protein>
    <submittedName>
        <fullName evidence="3">Uncharacterized protein</fullName>
    </submittedName>
</protein>
<feature type="signal peptide" evidence="2">
    <location>
        <begin position="1"/>
        <end position="20"/>
    </location>
</feature>
<reference evidence="3" key="1">
    <citation type="submission" date="2020-06" db="EMBL/GenBank/DDBJ databases">
        <title>Stable isotope informed genome-resolved metagenomics uncovers potential trophic interactions in rhizosphere soil.</title>
        <authorList>
            <person name="Starr E.P."/>
            <person name="Shi S."/>
            <person name="Blazewicz S.J."/>
            <person name="Koch B.J."/>
            <person name="Probst A.J."/>
            <person name="Hungate B.A."/>
            <person name="Pett-Ridge J."/>
            <person name="Firestone M.K."/>
            <person name="Banfield J.F."/>
        </authorList>
    </citation>
    <scope>NUCLEOTIDE SEQUENCE</scope>
    <source>
        <strain evidence="3">YM_69_17</strain>
    </source>
</reference>
<evidence type="ECO:0000256" key="1">
    <source>
        <dbReference type="SAM" id="MobiDB-lite"/>
    </source>
</evidence>
<sequence>MRATTTILALAAAWSGPAAGAEIVSAYTELEPARDCSTVALAGPDDGDWQDLVCAGWRGYPVLLSTADLRSSVFYGFPPAGDRPFQTFAAFNDVGPRIEWRIETDGGRSTPFATIHRWTVGGAEGQRTEVLVVAKVGQLDGREGCVVGLVAATGHPDANDAARKLADERARGLNCGSDTPVEIGRPPSFGGAGISRH</sequence>